<reference evidence="2" key="1">
    <citation type="journal article" date="2014" name="Science">
        <title>The coffee genome provides insight into the convergent evolution of caffeine biosynthesis.</title>
        <authorList>
            <person name="Denoeud F."/>
            <person name="Carretero-Paulet L."/>
            <person name="Dereeper A."/>
            <person name="Droc G."/>
            <person name="Guyot R."/>
            <person name="Pietrella M."/>
            <person name="Zheng C."/>
            <person name="Alberti A."/>
            <person name="Anthony F."/>
            <person name="Aprea G."/>
            <person name="Aury J.M."/>
            <person name="Bento P."/>
            <person name="Bernard M."/>
            <person name="Bocs S."/>
            <person name="Campa C."/>
            <person name="Cenci A."/>
            <person name="Combes M.C."/>
            <person name="Crouzillat D."/>
            <person name="Da Silva C."/>
            <person name="Daddiego L."/>
            <person name="De Bellis F."/>
            <person name="Dussert S."/>
            <person name="Garsmeur O."/>
            <person name="Gayraud T."/>
            <person name="Guignon V."/>
            <person name="Jahn K."/>
            <person name="Jamilloux V."/>
            <person name="Joet T."/>
            <person name="Labadie K."/>
            <person name="Lan T."/>
            <person name="Leclercq J."/>
            <person name="Lepelley M."/>
            <person name="Leroy T."/>
            <person name="Li L.T."/>
            <person name="Librado P."/>
            <person name="Lopez L."/>
            <person name="Munoz A."/>
            <person name="Noel B."/>
            <person name="Pallavicini A."/>
            <person name="Perrotta G."/>
            <person name="Poncet V."/>
            <person name="Pot D."/>
            <person name="Priyono X."/>
            <person name="Rigoreau M."/>
            <person name="Rouard M."/>
            <person name="Rozas J."/>
            <person name="Tranchant-Dubreuil C."/>
            <person name="VanBuren R."/>
            <person name="Zhang Q."/>
            <person name="Andrade A.C."/>
            <person name="Argout X."/>
            <person name="Bertrand B."/>
            <person name="de Kochko A."/>
            <person name="Graziosi G."/>
            <person name="Henry R.J."/>
            <person name="Jayarama X."/>
            <person name="Ming R."/>
            <person name="Nagai C."/>
            <person name="Rounsley S."/>
            <person name="Sankoff D."/>
            <person name="Giuliano G."/>
            <person name="Albert V.A."/>
            <person name="Wincker P."/>
            <person name="Lashermes P."/>
        </authorList>
    </citation>
    <scope>NUCLEOTIDE SEQUENCE [LARGE SCALE GENOMIC DNA]</scope>
    <source>
        <strain evidence="2">cv. DH200-94</strain>
    </source>
</reference>
<keyword evidence="2" id="KW-1185">Reference proteome</keyword>
<accession>A0A068URA9</accession>
<protein>
    <submittedName>
        <fullName evidence="1">Uncharacterized protein</fullName>
    </submittedName>
</protein>
<proteinExistence type="predicted"/>
<dbReference type="AlphaFoldDB" id="A0A068URA9"/>
<sequence length="64" mass="7293">MPSTFNFSLKHLDLIIFRNTVQLANFRLLGLISGQHGLKNRALHPLAILLLDDNNILVKRKQSN</sequence>
<organism evidence="1 2">
    <name type="scientific">Coffea canephora</name>
    <name type="common">Robusta coffee</name>
    <dbReference type="NCBI Taxonomy" id="49390"/>
    <lineage>
        <taxon>Eukaryota</taxon>
        <taxon>Viridiplantae</taxon>
        <taxon>Streptophyta</taxon>
        <taxon>Embryophyta</taxon>
        <taxon>Tracheophyta</taxon>
        <taxon>Spermatophyta</taxon>
        <taxon>Magnoliopsida</taxon>
        <taxon>eudicotyledons</taxon>
        <taxon>Gunneridae</taxon>
        <taxon>Pentapetalae</taxon>
        <taxon>asterids</taxon>
        <taxon>lamiids</taxon>
        <taxon>Gentianales</taxon>
        <taxon>Rubiaceae</taxon>
        <taxon>Ixoroideae</taxon>
        <taxon>Gardenieae complex</taxon>
        <taxon>Bertiereae - Coffeeae clade</taxon>
        <taxon>Coffeeae</taxon>
        <taxon>Coffea</taxon>
    </lineage>
</organism>
<evidence type="ECO:0000313" key="1">
    <source>
        <dbReference type="EMBL" id="CDP10779.1"/>
    </source>
</evidence>
<evidence type="ECO:0000313" key="2">
    <source>
        <dbReference type="Proteomes" id="UP000295252"/>
    </source>
</evidence>
<name>A0A068URA9_COFCA</name>
<dbReference type="Gramene" id="CDP10779">
    <property type="protein sequence ID" value="CDP10779"/>
    <property type="gene ID" value="GSCOC_T00031637001"/>
</dbReference>
<dbReference type="EMBL" id="HG739131">
    <property type="protein sequence ID" value="CDP10779.1"/>
    <property type="molecule type" value="Genomic_DNA"/>
</dbReference>
<dbReference type="Proteomes" id="UP000295252">
    <property type="component" value="Chromosome VII"/>
</dbReference>
<gene>
    <name evidence="1" type="ORF">GSCOC_T00031637001</name>
</gene>
<dbReference type="InParanoid" id="A0A068URA9"/>